<protein>
    <submittedName>
        <fullName evidence="1">Uncharacterized protein</fullName>
    </submittedName>
</protein>
<dbReference type="EMBL" id="JANJQO010000106">
    <property type="protein sequence ID" value="KAJ2981869.1"/>
    <property type="molecule type" value="Genomic_DNA"/>
</dbReference>
<organism evidence="1 2">
    <name type="scientific">Zarea fungicola</name>
    <dbReference type="NCBI Taxonomy" id="93591"/>
    <lineage>
        <taxon>Eukaryota</taxon>
        <taxon>Fungi</taxon>
        <taxon>Dikarya</taxon>
        <taxon>Ascomycota</taxon>
        <taxon>Pezizomycotina</taxon>
        <taxon>Sordariomycetes</taxon>
        <taxon>Hypocreomycetidae</taxon>
        <taxon>Hypocreales</taxon>
        <taxon>Cordycipitaceae</taxon>
        <taxon>Zarea</taxon>
    </lineage>
</organism>
<name>A0ACC1NS26_9HYPO</name>
<dbReference type="Proteomes" id="UP001143910">
    <property type="component" value="Unassembled WGS sequence"/>
</dbReference>
<keyword evidence="2" id="KW-1185">Reference proteome</keyword>
<reference evidence="1" key="1">
    <citation type="submission" date="2022-08" db="EMBL/GenBank/DDBJ databases">
        <title>Genome Sequence of Lecanicillium fungicola.</title>
        <authorList>
            <person name="Buettner E."/>
        </authorList>
    </citation>
    <scope>NUCLEOTIDE SEQUENCE</scope>
    <source>
        <strain evidence="1">Babe33</strain>
    </source>
</reference>
<evidence type="ECO:0000313" key="1">
    <source>
        <dbReference type="EMBL" id="KAJ2981869.1"/>
    </source>
</evidence>
<gene>
    <name evidence="1" type="ORF">NQ176_g1751</name>
</gene>
<comment type="caution">
    <text evidence="1">The sequence shown here is derived from an EMBL/GenBank/DDBJ whole genome shotgun (WGS) entry which is preliminary data.</text>
</comment>
<evidence type="ECO:0000313" key="2">
    <source>
        <dbReference type="Proteomes" id="UP001143910"/>
    </source>
</evidence>
<accession>A0ACC1NS26</accession>
<proteinExistence type="predicted"/>
<sequence>MQLTVITITALLAWSASAAAVVDTKVLETRDNYYCGSAHVPSTNDCNELYNAIQSGTAYANLQSASPRTLRSENCFVSWSNNVVGNSLDLLPYVGNLINSCVYGGKSGIVKNVHLYNQGEATAICVSNRGTGCEN</sequence>